<feature type="compositionally biased region" description="Low complexity" evidence="1">
    <location>
        <begin position="116"/>
        <end position="149"/>
    </location>
</feature>
<name>A0A4R6QP90_9BURK</name>
<protein>
    <recommendedName>
        <fullName evidence="2">SpoVT-AbrB domain-containing protein</fullName>
    </recommendedName>
</protein>
<accession>A0A4R6QP90</accession>
<evidence type="ECO:0000313" key="4">
    <source>
        <dbReference type="Proteomes" id="UP000295361"/>
    </source>
</evidence>
<evidence type="ECO:0000259" key="2">
    <source>
        <dbReference type="SMART" id="SM00966"/>
    </source>
</evidence>
<sequence length="149" mass="15531">MLAKITAKNQLTLPKSVTQTMGPVEYFDVEARGGQIILTPVRIQRGDAVRAKLAELDLSEKDLQNAAVAARGAKAAAKTAGKTRQQNAAVKLAPSAEALPPARRTLPKRGSAAVTAKPLAKASAKAPIKTRQSPSAAKKAATAKRTSAR</sequence>
<feature type="domain" description="SpoVT-AbrB" evidence="2">
    <location>
        <begin position="3"/>
        <end position="46"/>
    </location>
</feature>
<keyword evidence="4" id="KW-1185">Reference proteome</keyword>
<comment type="caution">
    <text evidence="3">The sequence shown here is derived from an EMBL/GenBank/DDBJ whole genome shotgun (WGS) entry which is preliminary data.</text>
</comment>
<organism evidence="3 4">
    <name type="scientific">Roseateles toxinivorans</name>
    <dbReference type="NCBI Taxonomy" id="270368"/>
    <lineage>
        <taxon>Bacteria</taxon>
        <taxon>Pseudomonadati</taxon>
        <taxon>Pseudomonadota</taxon>
        <taxon>Betaproteobacteria</taxon>
        <taxon>Burkholderiales</taxon>
        <taxon>Sphaerotilaceae</taxon>
        <taxon>Roseateles</taxon>
    </lineage>
</organism>
<evidence type="ECO:0000256" key="1">
    <source>
        <dbReference type="SAM" id="MobiDB-lite"/>
    </source>
</evidence>
<reference evidence="3 4" key="1">
    <citation type="submission" date="2019-03" db="EMBL/GenBank/DDBJ databases">
        <title>Genomic Encyclopedia of Type Strains, Phase IV (KMG-IV): sequencing the most valuable type-strain genomes for metagenomic binning, comparative biology and taxonomic classification.</title>
        <authorList>
            <person name="Goeker M."/>
        </authorList>
    </citation>
    <scope>NUCLEOTIDE SEQUENCE [LARGE SCALE GENOMIC DNA]</scope>
    <source>
        <strain evidence="3 4">DSM 16998</strain>
    </source>
</reference>
<evidence type="ECO:0000313" key="3">
    <source>
        <dbReference type="EMBL" id="TDP72493.1"/>
    </source>
</evidence>
<dbReference type="SMART" id="SM00966">
    <property type="entry name" value="SpoVT_AbrB"/>
    <property type="match status" value="1"/>
</dbReference>
<dbReference type="GO" id="GO:0003677">
    <property type="term" value="F:DNA binding"/>
    <property type="evidence" value="ECO:0007669"/>
    <property type="project" value="InterPro"/>
</dbReference>
<dbReference type="AlphaFoldDB" id="A0A4R6QP90"/>
<dbReference type="RefSeq" id="WP_243748200.1">
    <property type="nucleotide sequence ID" value="NZ_SNXS01000002.1"/>
</dbReference>
<dbReference type="Proteomes" id="UP000295361">
    <property type="component" value="Unassembled WGS sequence"/>
</dbReference>
<feature type="region of interest" description="Disordered" evidence="1">
    <location>
        <begin position="78"/>
        <end position="149"/>
    </location>
</feature>
<dbReference type="InterPro" id="IPR007159">
    <property type="entry name" value="SpoVT-AbrB_dom"/>
</dbReference>
<gene>
    <name evidence="3" type="ORF">DES47_102238</name>
</gene>
<proteinExistence type="predicted"/>
<dbReference type="EMBL" id="SNXS01000002">
    <property type="protein sequence ID" value="TDP72493.1"/>
    <property type="molecule type" value="Genomic_DNA"/>
</dbReference>
<dbReference type="InParanoid" id="A0A4R6QP90"/>